<keyword evidence="2" id="KW-0732">Signal</keyword>
<dbReference type="AlphaFoldDB" id="A0A931I8V2"/>
<organism evidence="4 5">
    <name type="scientific">Nocardia bovistercoris</name>
    <dbReference type="NCBI Taxonomy" id="2785916"/>
    <lineage>
        <taxon>Bacteria</taxon>
        <taxon>Bacillati</taxon>
        <taxon>Actinomycetota</taxon>
        <taxon>Actinomycetes</taxon>
        <taxon>Mycobacteriales</taxon>
        <taxon>Nocardiaceae</taxon>
        <taxon>Nocardia</taxon>
    </lineage>
</organism>
<evidence type="ECO:0000256" key="1">
    <source>
        <dbReference type="SAM" id="MobiDB-lite"/>
    </source>
</evidence>
<gene>
    <name evidence="4" type="ORF">IT779_07030</name>
</gene>
<evidence type="ECO:0000259" key="3">
    <source>
        <dbReference type="Pfam" id="PF24837"/>
    </source>
</evidence>
<comment type="caution">
    <text evidence="4">The sequence shown here is derived from an EMBL/GenBank/DDBJ whole genome shotgun (WGS) entry which is preliminary data.</text>
</comment>
<keyword evidence="5" id="KW-1185">Reference proteome</keyword>
<dbReference type="RefSeq" id="WP_196148331.1">
    <property type="nucleotide sequence ID" value="NZ_JADMLG010000002.1"/>
</dbReference>
<reference evidence="4" key="1">
    <citation type="submission" date="2020-11" db="EMBL/GenBank/DDBJ databases">
        <title>Nocardia NEAU-351.nov., a novel actinomycete isolated from the cow dung.</title>
        <authorList>
            <person name="Zhang X."/>
        </authorList>
    </citation>
    <scope>NUCLEOTIDE SEQUENCE</scope>
    <source>
        <strain evidence="4">NEAU-351</strain>
    </source>
</reference>
<evidence type="ECO:0000313" key="4">
    <source>
        <dbReference type="EMBL" id="MBH0776038.1"/>
    </source>
</evidence>
<protein>
    <recommendedName>
        <fullName evidence="3">AMIN-like domain-containing protein</fullName>
    </recommendedName>
</protein>
<evidence type="ECO:0000313" key="5">
    <source>
        <dbReference type="Proteomes" id="UP000655751"/>
    </source>
</evidence>
<feature type="region of interest" description="Disordered" evidence="1">
    <location>
        <begin position="23"/>
        <end position="63"/>
    </location>
</feature>
<proteinExistence type="predicted"/>
<feature type="chain" id="PRO_5037257177" description="AMIN-like domain-containing protein" evidence="2">
    <location>
        <begin position="23"/>
        <end position="197"/>
    </location>
</feature>
<feature type="signal peptide" evidence="2">
    <location>
        <begin position="1"/>
        <end position="22"/>
    </location>
</feature>
<evidence type="ECO:0000256" key="2">
    <source>
        <dbReference type="SAM" id="SignalP"/>
    </source>
</evidence>
<accession>A0A931I8V2</accession>
<dbReference type="Pfam" id="PF24837">
    <property type="entry name" value="AMIN-like"/>
    <property type="match status" value="1"/>
</dbReference>
<feature type="domain" description="AMIN-like" evidence="3">
    <location>
        <begin position="69"/>
        <end position="195"/>
    </location>
</feature>
<sequence>MRNRTVLTLAACAALIAGCDNADHGDHTEATPAPATTEVTGTFTESPPARVPTDALPKRGAPSNGAAVTVTDIRLGAQPGFDRIVYDLGGTGTPGWIVQYADRAIQDGSGKVVEVAGQSILEVQITGSAYPFDSGVTPYAGPDPVTDPSVPAVAGVYRTLVFEGTTQSFIGVAADRPAFSVSATSDPTRLVIDIARP</sequence>
<dbReference type="EMBL" id="JADMLG010000002">
    <property type="protein sequence ID" value="MBH0776038.1"/>
    <property type="molecule type" value="Genomic_DNA"/>
</dbReference>
<feature type="compositionally biased region" description="Low complexity" evidence="1">
    <location>
        <begin position="30"/>
        <end position="42"/>
    </location>
</feature>
<dbReference type="PROSITE" id="PS51257">
    <property type="entry name" value="PROKAR_LIPOPROTEIN"/>
    <property type="match status" value="1"/>
</dbReference>
<dbReference type="Proteomes" id="UP000655751">
    <property type="component" value="Unassembled WGS sequence"/>
</dbReference>
<name>A0A931I8V2_9NOCA</name>
<dbReference type="InterPro" id="IPR056303">
    <property type="entry name" value="AMIN-like"/>
</dbReference>